<keyword evidence="3" id="KW-1185">Reference proteome</keyword>
<dbReference type="EMBL" id="JAMDNP010000068">
    <property type="protein sequence ID" value="MCY9763887.1"/>
    <property type="molecule type" value="Genomic_DNA"/>
</dbReference>
<feature type="domain" description="YbaK/aminoacyl-tRNA synthetase-associated" evidence="1">
    <location>
        <begin position="41"/>
        <end position="154"/>
    </location>
</feature>
<dbReference type="SUPFAM" id="SSF55826">
    <property type="entry name" value="YbaK/ProRS associated domain"/>
    <property type="match status" value="1"/>
</dbReference>
<proteinExistence type="predicted"/>
<evidence type="ECO:0000259" key="1">
    <source>
        <dbReference type="Pfam" id="PF04073"/>
    </source>
</evidence>
<accession>A0ABT4H5H7</accession>
<sequence length="167" mass="18503">MNKIEKFMEPSQPLDPYDSKLIAYIRTHQMAAKHLRLQALCHSVEDAAQAVQADKVDFVKNVCMIDEAGRLLVAIVKGEDRASTSRVGKALLIPPPRLALEEEMLELAGYPAGGIPSFGYNALFIIDPKVLEREFVYTGGGSPYSLTHISVQEMLHVNQAIVARIRK</sequence>
<dbReference type="Gene3D" id="3.90.960.10">
    <property type="entry name" value="YbaK/aminoacyl-tRNA synthetase-associated domain"/>
    <property type="match status" value="1"/>
</dbReference>
<comment type="caution">
    <text evidence="2">The sequence shown here is derived from an EMBL/GenBank/DDBJ whole genome shotgun (WGS) entry which is preliminary data.</text>
</comment>
<evidence type="ECO:0000313" key="2">
    <source>
        <dbReference type="EMBL" id="MCY9763887.1"/>
    </source>
</evidence>
<organism evidence="2 3">
    <name type="scientific">Paenibacillus alvei</name>
    <name type="common">Bacillus alvei</name>
    <dbReference type="NCBI Taxonomy" id="44250"/>
    <lineage>
        <taxon>Bacteria</taxon>
        <taxon>Bacillati</taxon>
        <taxon>Bacillota</taxon>
        <taxon>Bacilli</taxon>
        <taxon>Bacillales</taxon>
        <taxon>Paenibacillaceae</taxon>
        <taxon>Paenibacillus</taxon>
    </lineage>
</organism>
<dbReference type="PANTHER" id="PTHR30411:SF1">
    <property type="entry name" value="CYTOPLASMIC PROTEIN"/>
    <property type="match status" value="1"/>
</dbReference>
<dbReference type="Pfam" id="PF04073">
    <property type="entry name" value="tRNA_edit"/>
    <property type="match status" value="1"/>
</dbReference>
<reference evidence="2 3" key="1">
    <citation type="submission" date="2022-05" db="EMBL/GenBank/DDBJ databases">
        <title>Genome Sequencing of Bee-Associated Microbes.</title>
        <authorList>
            <person name="Dunlap C."/>
        </authorList>
    </citation>
    <scope>NUCLEOTIDE SEQUENCE [LARGE SCALE GENOMIC DNA]</scope>
    <source>
        <strain evidence="2 3">NRRL B-04010</strain>
    </source>
</reference>
<dbReference type="RefSeq" id="WP_171415883.1">
    <property type="nucleotide sequence ID" value="NZ_JABFOR010000006.1"/>
</dbReference>
<gene>
    <name evidence="2" type="ORF">M5X12_25585</name>
</gene>
<protein>
    <submittedName>
        <fullName evidence="2">YbaK/EbsC family protein</fullName>
    </submittedName>
</protein>
<dbReference type="InterPro" id="IPR007214">
    <property type="entry name" value="YbaK/aa-tRNA-synth-assoc-dom"/>
</dbReference>
<dbReference type="InterPro" id="IPR036754">
    <property type="entry name" value="YbaK/aa-tRNA-synt-asso_dom_sf"/>
</dbReference>
<dbReference type="PANTHER" id="PTHR30411">
    <property type="entry name" value="CYTOPLASMIC PROTEIN"/>
    <property type="match status" value="1"/>
</dbReference>
<dbReference type="CDD" id="cd04332">
    <property type="entry name" value="YbaK_like"/>
    <property type="match status" value="1"/>
</dbReference>
<evidence type="ECO:0000313" key="3">
    <source>
        <dbReference type="Proteomes" id="UP001527181"/>
    </source>
</evidence>
<dbReference type="Proteomes" id="UP001527181">
    <property type="component" value="Unassembled WGS sequence"/>
</dbReference>
<name>A0ABT4H5H7_PAEAL</name>